<dbReference type="Proteomes" id="UP000032304">
    <property type="component" value="Chromosome 2"/>
</dbReference>
<dbReference type="GO" id="GO:0050832">
    <property type="term" value="P:defense response to fungus"/>
    <property type="evidence" value="ECO:0007669"/>
    <property type="project" value="UniProtKB-KW"/>
</dbReference>
<dbReference type="SUPFAM" id="SSF57095">
    <property type="entry name" value="Scorpion toxin-like"/>
    <property type="match status" value="1"/>
</dbReference>
<dbReference type="InterPro" id="IPR003614">
    <property type="entry name" value="Knottins"/>
</dbReference>
<feature type="domain" description="Knottins-like" evidence="7">
    <location>
        <begin position="61"/>
        <end position="107"/>
    </location>
</feature>
<organism evidence="8 9">
    <name type="scientific">Gossypium raimondii</name>
    <name type="common">Peruvian cotton</name>
    <name type="synonym">Gossypium klotzschianum subsp. raimondii</name>
    <dbReference type="NCBI Taxonomy" id="29730"/>
    <lineage>
        <taxon>Eukaryota</taxon>
        <taxon>Viridiplantae</taxon>
        <taxon>Streptophyta</taxon>
        <taxon>Embryophyta</taxon>
        <taxon>Tracheophyta</taxon>
        <taxon>Spermatophyta</taxon>
        <taxon>Magnoliopsida</taxon>
        <taxon>eudicotyledons</taxon>
        <taxon>Gunneridae</taxon>
        <taxon>Pentapetalae</taxon>
        <taxon>rosids</taxon>
        <taxon>malvids</taxon>
        <taxon>Malvales</taxon>
        <taxon>Malvaceae</taxon>
        <taxon>Malvoideae</taxon>
        <taxon>Gossypium</taxon>
    </lineage>
</organism>
<reference evidence="8 9" key="1">
    <citation type="journal article" date="2012" name="Nature">
        <title>Repeated polyploidization of Gossypium genomes and the evolution of spinnable cotton fibres.</title>
        <authorList>
            <person name="Paterson A.H."/>
            <person name="Wendel J.F."/>
            <person name="Gundlach H."/>
            <person name="Guo H."/>
            <person name="Jenkins J."/>
            <person name="Jin D."/>
            <person name="Llewellyn D."/>
            <person name="Showmaker K.C."/>
            <person name="Shu S."/>
            <person name="Udall J."/>
            <person name="Yoo M.J."/>
            <person name="Byers R."/>
            <person name="Chen W."/>
            <person name="Doron-Faigenboim A."/>
            <person name="Duke M.V."/>
            <person name="Gong L."/>
            <person name="Grimwood J."/>
            <person name="Grover C."/>
            <person name="Grupp K."/>
            <person name="Hu G."/>
            <person name="Lee T.H."/>
            <person name="Li J."/>
            <person name="Lin L."/>
            <person name="Liu T."/>
            <person name="Marler B.S."/>
            <person name="Page J.T."/>
            <person name="Roberts A.W."/>
            <person name="Romanel E."/>
            <person name="Sanders W.S."/>
            <person name="Szadkowski E."/>
            <person name="Tan X."/>
            <person name="Tang H."/>
            <person name="Xu C."/>
            <person name="Wang J."/>
            <person name="Wang Z."/>
            <person name="Zhang D."/>
            <person name="Zhang L."/>
            <person name="Ashrafi H."/>
            <person name="Bedon F."/>
            <person name="Bowers J.E."/>
            <person name="Brubaker C.L."/>
            <person name="Chee P.W."/>
            <person name="Das S."/>
            <person name="Gingle A.R."/>
            <person name="Haigler C.H."/>
            <person name="Harker D."/>
            <person name="Hoffmann L.V."/>
            <person name="Hovav R."/>
            <person name="Jones D.C."/>
            <person name="Lemke C."/>
            <person name="Mansoor S."/>
            <person name="ur Rahman M."/>
            <person name="Rainville L.N."/>
            <person name="Rambani A."/>
            <person name="Reddy U.K."/>
            <person name="Rong J.K."/>
            <person name="Saranga Y."/>
            <person name="Scheffler B.E."/>
            <person name="Scheffler J.A."/>
            <person name="Stelly D.M."/>
            <person name="Triplett B.A."/>
            <person name="Van Deynze A."/>
            <person name="Vaslin M.F."/>
            <person name="Waghmare V.N."/>
            <person name="Walford S.A."/>
            <person name="Wright R.J."/>
            <person name="Zaki E.A."/>
            <person name="Zhang T."/>
            <person name="Dennis E.S."/>
            <person name="Mayer K.F."/>
            <person name="Peterson D.G."/>
            <person name="Rokhsar D.S."/>
            <person name="Wang X."/>
            <person name="Schmutz J."/>
        </authorList>
    </citation>
    <scope>NUCLEOTIDE SEQUENCE [LARGE SCALE GENOMIC DNA]</scope>
</reference>
<evidence type="ECO:0000256" key="2">
    <source>
        <dbReference type="ARBA" id="ARBA00022529"/>
    </source>
</evidence>
<protein>
    <recommendedName>
        <fullName evidence="7">Knottins-like domain-containing protein</fullName>
    </recommendedName>
</protein>
<dbReference type="PRINTS" id="PR00288">
    <property type="entry name" value="PUROTHIONIN"/>
</dbReference>
<dbReference type="PANTHER" id="PTHR33147:SF39">
    <property type="entry name" value="DRO1 PROTEIN-RELATED"/>
    <property type="match status" value="1"/>
</dbReference>
<dbReference type="PANTHER" id="PTHR33147">
    <property type="entry name" value="DEFENSIN-LIKE PROTEIN 1"/>
    <property type="match status" value="1"/>
</dbReference>
<evidence type="ECO:0000256" key="5">
    <source>
        <dbReference type="ARBA" id="ARBA00022821"/>
    </source>
</evidence>
<dbReference type="Gene3D" id="3.30.30.10">
    <property type="entry name" value="Knottin, scorpion toxin-like"/>
    <property type="match status" value="1"/>
</dbReference>
<dbReference type="STRING" id="29730.A0A0D2NI65"/>
<dbReference type="eggNOG" id="ENOG502R2BJ">
    <property type="taxonomic scope" value="Eukaryota"/>
</dbReference>
<evidence type="ECO:0000313" key="8">
    <source>
        <dbReference type="EMBL" id="KJB12908.1"/>
    </source>
</evidence>
<dbReference type="GO" id="GO:0031640">
    <property type="term" value="P:killing of cells of another organism"/>
    <property type="evidence" value="ECO:0007669"/>
    <property type="project" value="UniProtKB-KW"/>
</dbReference>
<evidence type="ECO:0000313" key="9">
    <source>
        <dbReference type="Proteomes" id="UP000032304"/>
    </source>
</evidence>
<keyword evidence="6" id="KW-1015">Disulfide bond</keyword>
<name>A0A0D2NI65_GOSRA</name>
<comment type="similarity">
    <text evidence="1">Belongs to the DEFL family.</text>
</comment>
<sequence length="107" mass="11694">MLWFHCINNSLSLSVNKSCSLISSIIKFQMDRSSLSVSVTFFLLLILLTTEMGPMSAEAKTCETQSGKFKGMCMSSTNCASVCKSEPGFDGGHCQGFRRQCVCTKPC</sequence>
<dbReference type="PROSITE" id="PS00940">
    <property type="entry name" value="GAMMA_THIONIN"/>
    <property type="match status" value="1"/>
</dbReference>
<dbReference type="InterPro" id="IPR036574">
    <property type="entry name" value="Scorpion_toxin-like_sf"/>
</dbReference>
<evidence type="ECO:0000259" key="7">
    <source>
        <dbReference type="SMART" id="SM00505"/>
    </source>
</evidence>
<dbReference type="CDD" id="cd00107">
    <property type="entry name" value="Knot1"/>
    <property type="match status" value="1"/>
</dbReference>
<gene>
    <name evidence="8" type="ORF">B456_002G043800</name>
</gene>
<keyword evidence="9" id="KW-1185">Reference proteome</keyword>
<dbReference type="AlphaFoldDB" id="A0A0D2NI65"/>
<accession>A0A0D2NI65</accession>
<keyword evidence="4" id="KW-0732">Signal</keyword>
<evidence type="ECO:0000256" key="4">
    <source>
        <dbReference type="ARBA" id="ARBA00022729"/>
    </source>
</evidence>
<evidence type="ECO:0000256" key="3">
    <source>
        <dbReference type="ARBA" id="ARBA00022577"/>
    </source>
</evidence>
<keyword evidence="3" id="KW-0295">Fungicide</keyword>
<dbReference type="Pfam" id="PF00304">
    <property type="entry name" value="Gamma-thionin"/>
    <property type="match status" value="1"/>
</dbReference>
<dbReference type="InterPro" id="IPR008176">
    <property type="entry name" value="Defensin_plant"/>
</dbReference>
<evidence type="ECO:0000256" key="6">
    <source>
        <dbReference type="ARBA" id="ARBA00023157"/>
    </source>
</evidence>
<dbReference type="SMART" id="SM00505">
    <property type="entry name" value="Knot1"/>
    <property type="match status" value="1"/>
</dbReference>
<keyword evidence="2" id="KW-0929">Antimicrobial</keyword>
<dbReference type="EMBL" id="CM001741">
    <property type="protein sequence ID" value="KJB12908.1"/>
    <property type="molecule type" value="Genomic_DNA"/>
</dbReference>
<proteinExistence type="inferred from homology"/>
<keyword evidence="5" id="KW-0611">Plant defense</keyword>
<dbReference type="OMA" id="CANVCRI"/>
<evidence type="ECO:0000256" key="1">
    <source>
        <dbReference type="ARBA" id="ARBA00006722"/>
    </source>
</evidence>
<dbReference type="Gramene" id="KJB12908">
    <property type="protein sequence ID" value="KJB12908"/>
    <property type="gene ID" value="B456_002G043800"/>
</dbReference>